<feature type="chain" id="PRO_5010734422" evidence="1">
    <location>
        <begin position="26"/>
        <end position="204"/>
    </location>
</feature>
<dbReference type="OrthoDB" id="2083712at2"/>
<dbReference type="PROSITE" id="PS51257">
    <property type="entry name" value="PROKAR_LIPOPROTEIN"/>
    <property type="match status" value="1"/>
</dbReference>
<organism evidence="2 3">
    <name type="scientific">Sulfobacillus thermosulfidooxidans (strain DSM 9293 / VKM B-1269 / AT-1)</name>
    <dbReference type="NCBI Taxonomy" id="929705"/>
    <lineage>
        <taxon>Bacteria</taxon>
        <taxon>Bacillati</taxon>
        <taxon>Bacillota</taxon>
        <taxon>Clostridia</taxon>
        <taxon>Eubacteriales</taxon>
        <taxon>Clostridiales Family XVII. Incertae Sedis</taxon>
        <taxon>Sulfobacillus</taxon>
    </lineage>
</organism>
<dbReference type="EMBL" id="FWWY01000001">
    <property type="protein sequence ID" value="SMC06313.1"/>
    <property type="molecule type" value="Genomic_DNA"/>
</dbReference>
<protein>
    <submittedName>
        <fullName evidence="2">Uncharacterized protein</fullName>
    </submittedName>
</protein>
<evidence type="ECO:0000313" key="2">
    <source>
        <dbReference type="EMBL" id="SMC06313.1"/>
    </source>
</evidence>
<gene>
    <name evidence="2" type="ORF">SAMN00768000_2750</name>
</gene>
<evidence type="ECO:0000256" key="1">
    <source>
        <dbReference type="SAM" id="SignalP"/>
    </source>
</evidence>
<accession>A0A1W1WKP5</accession>
<proteinExistence type="predicted"/>
<keyword evidence="1" id="KW-0732">Signal</keyword>
<evidence type="ECO:0000313" key="3">
    <source>
        <dbReference type="Proteomes" id="UP000192660"/>
    </source>
</evidence>
<name>A0A1W1WKP5_SULTA</name>
<keyword evidence="3" id="KW-1185">Reference proteome</keyword>
<dbReference type="Proteomes" id="UP000192660">
    <property type="component" value="Unassembled WGS sequence"/>
</dbReference>
<dbReference type="RefSeq" id="WP_020373218.1">
    <property type="nucleotide sequence ID" value="NZ_FWWY01000001.1"/>
</dbReference>
<feature type="signal peptide" evidence="1">
    <location>
        <begin position="1"/>
        <end position="25"/>
    </location>
</feature>
<sequence>MHRKIFLASLAIMLPVLLTGCGSSAPEAVSPISGTQIAQMVRRWPVPLLSGKMVKPSTVMINPLSSSPSSIYANLINNSLNNASMGVPSNWRGLSVPAMWITDGRTTFNVGMYRGITDNPSLNTAVPVTNRRIDSLLLRIMHNHYMLLSRKTYTVLIQKISPTTADRLANSASSIIENLDTNSTAPSYLVLWVGQSALASRPST</sequence>
<reference evidence="3" key="1">
    <citation type="submission" date="2017-04" db="EMBL/GenBank/DDBJ databases">
        <authorList>
            <person name="Varghese N."/>
            <person name="Submissions S."/>
        </authorList>
    </citation>
    <scope>NUCLEOTIDE SEQUENCE [LARGE SCALE GENOMIC DNA]</scope>
    <source>
        <strain evidence="3">DSM 9293</strain>
    </source>
</reference>
<dbReference type="STRING" id="28034.BFX07_11450"/>
<dbReference type="AlphaFoldDB" id="A0A1W1WKP5"/>